<accession>A0A3D8QYY7</accession>
<feature type="active site" description="Nucleophile" evidence="4">
    <location>
        <position position="181"/>
    </location>
</feature>
<proteinExistence type="inferred from homology"/>
<dbReference type="OrthoDB" id="7130006at2759"/>
<dbReference type="PRINTS" id="PR00412">
    <property type="entry name" value="EPOXHYDRLASE"/>
</dbReference>
<dbReference type="GO" id="GO:0097176">
    <property type="term" value="P:epoxide metabolic process"/>
    <property type="evidence" value="ECO:0007669"/>
    <property type="project" value="TreeGrafter"/>
</dbReference>
<evidence type="ECO:0000313" key="7">
    <source>
        <dbReference type="Proteomes" id="UP000256328"/>
    </source>
</evidence>
<dbReference type="Pfam" id="PF06441">
    <property type="entry name" value="EHN"/>
    <property type="match status" value="1"/>
</dbReference>
<reference evidence="6 7" key="1">
    <citation type="journal article" date="2018" name="IMA Fungus">
        <title>IMA Genome-F 9: Draft genome sequence of Annulohypoxylon stygium, Aspergillus mulundensis, Berkeleyomyces basicola (syn. Thielaviopsis basicola), Ceratocystis smalleyi, two Cercospora beticola strains, Coleophoma cylindrospora, Fusarium fracticaudum, Phialophora cf. hyalina, and Morchella septimelata.</title>
        <authorList>
            <person name="Wingfield B.D."/>
            <person name="Bills G.F."/>
            <person name="Dong Y."/>
            <person name="Huang W."/>
            <person name="Nel W.J."/>
            <person name="Swalarsk-Parry B.S."/>
            <person name="Vaghefi N."/>
            <person name="Wilken P.M."/>
            <person name="An Z."/>
            <person name="de Beer Z.W."/>
            <person name="De Vos L."/>
            <person name="Chen L."/>
            <person name="Duong T.A."/>
            <person name="Gao Y."/>
            <person name="Hammerbacher A."/>
            <person name="Kikkert J.R."/>
            <person name="Li Y."/>
            <person name="Li H."/>
            <person name="Li K."/>
            <person name="Li Q."/>
            <person name="Liu X."/>
            <person name="Ma X."/>
            <person name="Naidoo K."/>
            <person name="Pethybridge S.J."/>
            <person name="Sun J."/>
            <person name="Steenkamp E.T."/>
            <person name="van der Nest M.A."/>
            <person name="van Wyk S."/>
            <person name="Wingfield M.J."/>
            <person name="Xiong C."/>
            <person name="Yue Q."/>
            <person name="Zhang X."/>
        </authorList>
    </citation>
    <scope>NUCLEOTIDE SEQUENCE [LARGE SCALE GENOMIC DNA]</scope>
    <source>
        <strain evidence="6 7">BP5796</strain>
    </source>
</reference>
<keyword evidence="7" id="KW-1185">Reference proteome</keyword>
<evidence type="ECO:0000313" key="6">
    <source>
        <dbReference type="EMBL" id="RDW67043.1"/>
    </source>
</evidence>
<comment type="similarity">
    <text evidence="1">Belongs to the peptidase S33 family.</text>
</comment>
<dbReference type="SUPFAM" id="SSF53474">
    <property type="entry name" value="alpha/beta-Hydrolases"/>
    <property type="match status" value="1"/>
</dbReference>
<organism evidence="6 7">
    <name type="scientific">Coleophoma crateriformis</name>
    <dbReference type="NCBI Taxonomy" id="565419"/>
    <lineage>
        <taxon>Eukaryota</taxon>
        <taxon>Fungi</taxon>
        <taxon>Dikarya</taxon>
        <taxon>Ascomycota</taxon>
        <taxon>Pezizomycotina</taxon>
        <taxon>Leotiomycetes</taxon>
        <taxon>Helotiales</taxon>
        <taxon>Dermateaceae</taxon>
        <taxon>Coleophoma</taxon>
    </lineage>
</organism>
<gene>
    <name evidence="6" type="ORF">BP5796_09792</name>
</gene>
<feature type="active site" description="Proton acceptor" evidence="4">
    <location>
        <position position="371"/>
    </location>
</feature>
<sequence>MSSTIKPFEIAVAEEKIQLLKQRLALAQFPDEVVDAEPWSRGPPLSEIKRLAQYWGNGFDWRKVEADLNRLPQFTTSIAVEGFGAYNVHFIHARSTVPHAISLLFLHGWPGSFIEVTKILPLLLSGGEDFPAFHVVAPSLIDFGFSSASRKISFNIDQHAEVCHKLMLALGYDEYVVQGGDIGSLVARMLAIKYGPQHCKAHHINSAAPAEPNAESHPQLYEQVQNTPLTESELAGLQRAQVFGTEGHGYYRIQATKPQTVGYSMADSPVGFLAWIYEKLHDWTDDYPWTDDEVLTWVSIYYFSTAGPSASNCIYYENEHRDPPIFPAVQVYIDVPLGIARLPRDLILLPKLWHHTMGPIVYEKEHPHGGHFAAWECPDMLVSDLRIMFGRGGGAYGCVKERSGYQG</sequence>
<dbReference type="GO" id="GO:0004301">
    <property type="term" value="F:epoxide hydrolase activity"/>
    <property type="evidence" value="ECO:0007669"/>
    <property type="project" value="TreeGrafter"/>
</dbReference>
<dbReference type="EMBL" id="PDLN01000014">
    <property type="protein sequence ID" value="RDW67043.1"/>
    <property type="molecule type" value="Genomic_DNA"/>
</dbReference>
<dbReference type="Gene3D" id="3.40.50.1820">
    <property type="entry name" value="alpha/beta hydrolase"/>
    <property type="match status" value="1"/>
</dbReference>
<keyword evidence="2" id="KW-0058">Aromatic hydrocarbons catabolism</keyword>
<evidence type="ECO:0000256" key="1">
    <source>
        <dbReference type="ARBA" id="ARBA00010088"/>
    </source>
</evidence>
<keyword evidence="3" id="KW-0378">Hydrolase</keyword>
<name>A0A3D8QYY7_9HELO</name>
<dbReference type="AlphaFoldDB" id="A0A3D8QYY7"/>
<feature type="domain" description="Epoxide hydrolase N-terminal" evidence="5">
    <location>
        <begin position="5"/>
        <end position="116"/>
    </location>
</feature>
<dbReference type="Proteomes" id="UP000256328">
    <property type="component" value="Unassembled WGS sequence"/>
</dbReference>
<feature type="active site" description="Proton donor" evidence="4">
    <location>
        <position position="315"/>
    </location>
</feature>
<dbReference type="InterPro" id="IPR016292">
    <property type="entry name" value="Epoxide_hydrolase"/>
</dbReference>
<dbReference type="PIRSF" id="PIRSF001112">
    <property type="entry name" value="Epoxide_hydrolase"/>
    <property type="match status" value="1"/>
</dbReference>
<evidence type="ECO:0000256" key="4">
    <source>
        <dbReference type="PIRSR" id="PIRSR001112-1"/>
    </source>
</evidence>
<evidence type="ECO:0000259" key="5">
    <source>
        <dbReference type="Pfam" id="PF06441"/>
    </source>
</evidence>
<protein>
    <recommendedName>
        <fullName evidence="5">Epoxide hydrolase N-terminal domain-containing protein</fullName>
    </recommendedName>
</protein>
<dbReference type="InterPro" id="IPR000639">
    <property type="entry name" value="Epox_hydrolase-like"/>
</dbReference>
<dbReference type="InterPro" id="IPR010497">
    <property type="entry name" value="Epoxide_hydro_N"/>
</dbReference>
<dbReference type="InterPro" id="IPR029058">
    <property type="entry name" value="AB_hydrolase_fold"/>
</dbReference>
<evidence type="ECO:0000256" key="3">
    <source>
        <dbReference type="ARBA" id="ARBA00022801"/>
    </source>
</evidence>
<dbReference type="PANTHER" id="PTHR21661:SF35">
    <property type="entry name" value="EPOXIDE HYDROLASE"/>
    <property type="match status" value="1"/>
</dbReference>
<comment type="caution">
    <text evidence="6">The sequence shown here is derived from an EMBL/GenBank/DDBJ whole genome shotgun (WGS) entry which is preliminary data.</text>
</comment>
<evidence type="ECO:0000256" key="2">
    <source>
        <dbReference type="ARBA" id="ARBA00022797"/>
    </source>
</evidence>
<dbReference type="PANTHER" id="PTHR21661">
    <property type="entry name" value="EPOXIDE HYDROLASE 1-RELATED"/>
    <property type="match status" value="1"/>
</dbReference>